<evidence type="ECO:0000256" key="2">
    <source>
        <dbReference type="ARBA" id="ARBA00022448"/>
    </source>
</evidence>
<feature type="coiled-coil region" evidence="7">
    <location>
        <begin position="74"/>
        <end position="101"/>
    </location>
</feature>
<accession>A0A7S2FIE2</accession>
<evidence type="ECO:0000256" key="8">
    <source>
        <dbReference type="SAM" id="Phobius"/>
    </source>
</evidence>
<dbReference type="GO" id="GO:0000149">
    <property type="term" value="F:SNARE binding"/>
    <property type="evidence" value="ECO:0007669"/>
    <property type="project" value="TreeGrafter"/>
</dbReference>
<keyword evidence="5 8" id="KW-1133">Transmembrane helix</keyword>
<keyword evidence="6 8" id="KW-0472">Membrane</keyword>
<evidence type="ECO:0000256" key="5">
    <source>
        <dbReference type="ARBA" id="ARBA00022989"/>
    </source>
</evidence>
<sequence>MTDIAYWDQSYREAIEDVDRILAEMEGLDTEEASQKLKAAKTKMKVVKKKKTSFQMELRQLHDDTQRTTYGERKQDYEGRTENLEKTIKNLETNLENAELLGGASDGGQVRMDNDSYLAKTHQIQDQTEASLQNTIEMMENANEVADETISELDRQKQQINEITEQLLTMEDNIKYADQLIRDFSKRMMTDKCIQIFAMMNMLALVVVIVFAIMQKNGMLENGDDGSVDDQLADGTESARRLLRGASI</sequence>
<evidence type="ECO:0000256" key="7">
    <source>
        <dbReference type="SAM" id="Coils"/>
    </source>
</evidence>
<evidence type="ECO:0000256" key="4">
    <source>
        <dbReference type="ARBA" id="ARBA00022927"/>
    </source>
</evidence>
<keyword evidence="3 8" id="KW-0812">Transmembrane</keyword>
<dbReference type="GO" id="GO:0031201">
    <property type="term" value="C:SNARE complex"/>
    <property type="evidence" value="ECO:0007669"/>
    <property type="project" value="TreeGrafter"/>
</dbReference>
<keyword evidence="7" id="KW-0175">Coiled coil</keyword>
<proteinExistence type="predicted"/>
<dbReference type="InterPro" id="IPR000727">
    <property type="entry name" value="T_SNARE_dom"/>
</dbReference>
<evidence type="ECO:0000256" key="3">
    <source>
        <dbReference type="ARBA" id="ARBA00022692"/>
    </source>
</evidence>
<dbReference type="GO" id="GO:0031902">
    <property type="term" value="C:late endosome membrane"/>
    <property type="evidence" value="ECO:0007669"/>
    <property type="project" value="TreeGrafter"/>
</dbReference>
<organism evidence="10">
    <name type="scientific">Florenciella parvula</name>
    <dbReference type="NCBI Taxonomy" id="236787"/>
    <lineage>
        <taxon>Eukaryota</taxon>
        <taxon>Sar</taxon>
        <taxon>Stramenopiles</taxon>
        <taxon>Ochrophyta</taxon>
        <taxon>Dictyochophyceae</taxon>
        <taxon>Florenciellales</taxon>
        <taxon>Florenciella</taxon>
    </lineage>
</organism>
<dbReference type="PANTHER" id="PTHR21230:SF79">
    <property type="entry name" value="T-SNARE COILED-COIL HOMOLOGY DOMAIN-CONTAINING PROTEIN"/>
    <property type="match status" value="1"/>
</dbReference>
<dbReference type="Pfam" id="PF03908">
    <property type="entry name" value="Sec20"/>
    <property type="match status" value="1"/>
</dbReference>
<keyword evidence="2" id="KW-0813">Transport</keyword>
<reference evidence="10" key="1">
    <citation type="submission" date="2021-01" db="EMBL/GenBank/DDBJ databases">
        <authorList>
            <person name="Corre E."/>
            <person name="Pelletier E."/>
            <person name="Niang G."/>
            <person name="Scheremetjew M."/>
            <person name="Finn R."/>
            <person name="Kale V."/>
            <person name="Holt S."/>
            <person name="Cochrane G."/>
            <person name="Meng A."/>
            <person name="Brown T."/>
            <person name="Cohen L."/>
        </authorList>
    </citation>
    <scope>NUCLEOTIDE SEQUENCE</scope>
    <source>
        <strain evidence="10">RCC1693</strain>
    </source>
</reference>
<feature type="coiled-coil region" evidence="7">
    <location>
        <begin position="11"/>
        <end position="50"/>
    </location>
</feature>
<evidence type="ECO:0000256" key="6">
    <source>
        <dbReference type="ARBA" id="ARBA00023136"/>
    </source>
</evidence>
<dbReference type="AlphaFoldDB" id="A0A7S2FIE2"/>
<dbReference type="PROSITE" id="PS50192">
    <property type="entry name" value="T_SNARE"/>
    <property type="match status" value="1"/>
</dbReference>
<dbReference type="PANTHER" id="PTHR21230">
    <property type="entry name" value="VESICLE TRANSPORT V-SNARE PROTEIN VTI1-RELATED"/>
    <property type="match status" value="1"/>
</dbReference>
<comment type="subcellular location">
    <subcellularLocation>
        <location evidence="1">Membrane</location>
        <topology evidence="1">Single-pass type IV membrane protein</topology>
    </subcellularLocation>
</comment>
<dbReference type="GO" id="GO:0005794">
    <property type="term" value="C:Golgi apparatus"/>
    <property type="evidence" value="ECO:0007669"/>
    <property type="project" value="TreeGrafter"/>
</dbReference>
<feature type="domain" description="T-SNARE coiled-coil homology" evidence="9">
    <location>
        <begin position="122"/>
        <end position="184"/>
    </location>
</feature>
<dbReference type="Gene3D" id="1.20.5.110">
    <property type="match status" value="1"/>
</dbReference>
<dbReference type="GO" id="GO:0005789">
    <property type="term" value="C:endoplasmic reticulum membrane"/>
    <property type="evidence" value="ECO:0007669"/>
    <property type="project" value="TreeGrafter"/>
</dbReference>
<evidence type="ECO:0000259" key="9">
    <source>
        <dbReference type="PROSITE" id="PS50192"/>
    </source>
</evidence>
<dbReference type="GO" id="GO:0006906">
    <property type="term" value="P:vesicle fusion"/>
    <property type="evidence" value="ECO:0007669"/>
    <property type="project" value="TreeGrafter"/>
</dbReference>
<dbReference type="GO" id="GO:0012507">
    <property type="term" value="C:ER to Golgi transport vesicle membrane"/>
    <property type="evidence" value="ECO:0007669"/>
    <property type="project" value="TreeGrafter"/>
</dbReference>
<evidence type="ECO:0000313" key="10">
    <source>
        <dbReference type="EMBL" id="CAD9396102.1"/>
    </source>
</evidence>
<dbReference type="SUPFAM" id="SSF58038">
    <property type="entry name" value="SNARE fusion complex"/>
    <property type="match status" value="1"/>
</dbReference>
<feature type="transmembrane region" description="Helical" evidence="8">
    <location>
        <begin position="196"/>
        <end position="214"/>
    </location>
</feature>
<protein>
    <recommendedName>
        <fullName evidence="9">t-SNARE coiled-coil homology domain-containing protein</fullName>
    </recommendedName>
</protein>
<dbReference type="InterPro" id="IPR056173">
    <property type="entry name" value="Sec20_C"/>
</dbReference>
<evidence type="ECO:0000256" key="1">
    <source>
        <dbReference type="ARBA" id="ARBA00004211"/>
    </source>
</evidence>
<dbReference type="EMBL" id="HBGT01007236">
    <property type="protein sequence ID" value="CAD9396102.1"/>
    <property type="molecule type" value="Transcribed_RNA"/>
</dbReference>
<gene>
    <name evidence="10" type="ORF">FPAR1323_LOCUS3922</name>
</gene>
<name>A0A7S2FIE2_9STRA</name>
<feature type="coiled-coil region" evidence="7">
    <location>
        <begin position="136"/>
        <end position="173"/>
    </location>
</feature>
<keyword evidence="4" id="KW-0653">Protein transport</keyword>
<dbReference type="GO" id="GO:0005484">
    <property type="term" value="F:SNAP receptor activity"/>
    <property type="evidence" value="ECO:0007669"/>
    <property type="project" value="TreeGrafter"/>
</dbReference>
<dbReference type="GO" id="GO:0015031">
    <property type="term" value="P:protein transport"/>
    <property type="evidence" value="ECO:0007669"/>
    <property type="project" value="UniProtKB-KW"/>
</dbReference>